<keyword evidence="1" id="KW-1133">Transmembrane helix</keyword>
<feature type="transmembrane region" description="Helical" evidence="1">
    <location>
        <begin position="68"/>
        <end position="86"/>
    </location>
</feature>
<sequence>MLIVQKNLHSRLQNAGHPSSSPRDKHVFIAAYSVLILRYAPQYIFLYVYVLQQLQLYRVVEYAGKPRYFAFIGNGLNAFFACHNISDLYSIVICQISQVLKVFYGIFFFPFVYTFGHPVKIINYKYGIYTSSPKSIKSII</sequence>
<evidence type="ECO:0000313" key="2">
    <source>
        <dbReference type="EMBL" id="MPM73827.1"/>
    </source>
</evidence>
<feature type="transmembrane region" description="Helical" evidence="1">
    <location>
        <begin position="27"/>
        <end position="48"/>
    </location>
</feature>
<proteinExistence type="predicted"/>
<reference evidence="2" key="1">
    <citation type="submission" date="2019-08" db="EMBL/GenBank/DDBJ databases">
        <authorList>
            <person name="Kucharzyk K."/>
            <person name="Murdoch R.W."/>
            <person name="Higgins S."/>
            <person name="Loffler F."/>
        </authorList>
    </citation>
    <scope>NUCLEOTIDE SEQUENCE</scope>
</reference>
<accession>A0A645CA71</accession>
<protein>
    <submittedName>
        <fullName evidence="2">Uncharacterized protein</fullName>
    </submittedName>
</protein>
<evidence type="ECO:0000256" key="1">
    <source>
        <dbReference type="SAM" id="Phobius"/>
    </source>
</evidence>
<keyword evidence="1" id="KW-0472">Membrane</keyword>
<feature type="transmembrane region" description="Helical" evidence="1">
    <location>
        <begin position="98"/>
        <end position="116"/>
    </location>
</feature>
<organism evidence="2">
    <name type="scientific">bioreactor metagenome</name>
    <dbReference type="NCBI Taxonomy" id="1076179"/>
    <lineage>
        <taxon>unclassified sequences</taxon>
        <taxon>metagenomes</taxon>
        <taxon>ecological metagenomes</taxon>
    </lineage>
</organism>
<dbReference type="AlphaFoldDB" id="A0A645CA71"/>
<gene>
    <name evidence="2" type="ORF">SDC9_120812</name>
</gene>
<keyword evidence="1" id="KW-0812">Transmembrane</keyword>
<name>A0A645CA71_9ZZZZ</name>
<comment type="caution">
    <text evidence="2">The sequence shown here is derived from an EMBL/GenBank/DDBJ whole genome shotgun (WGS) entry which is preliminary data.</text>
</comment>
<dbReference type="EMBL" id="VSSQ01025595">
    <property type="protein sequence ID" value="MPM73827.1"/>
    <property type="molecule type" value="Genomic_DNA"/>
</dbReference>